<dbReference type="OrthoDB" id="7632396at2"/>
<evidence type="ECO:0008006" key="4">
    <source>
        <dbReference type="Google" id="ProtNLM"/>
    </source>
</evidence>
<dbReference type="InterPro" id="IPR005625">
    <property type="entry name" value="PepSY-ass_TM"/>
</dbReference>
<keyword evidence="1" id="KW-0472">Membrane</keyword>
<gene>
    <name evidence="2" type="ORF">C0068_02345</name>
</gene>
<evidence type="ECO:0000256" key="1">
    <source>
        <dbReference type="SAM" id="Phobius"/>
    </source>
</evidence>
<evidence type="ECO:0000313" key="3">
    <source>
        <dbReference type="Proteomes" id="UP000237222"/>
    </source>
</evidence>
<dbReference type="Pfam" id="PF03929">
    <property type="entry name" value="PepSY_TM"/>
    <property type="match status" value="1"/>
</dbReference>
<dbReference type="AlphaFoldDB" id="A0A2S4HJG3"/>
<protein>
    <recommendedName>
        <fullName evidence="4">PepSY domain-containing protein</fullName>
    </recommendedName>
</protein>
<dbReference type="RefSeq" id="WP_103682887.1">
    <property type="nucleotide sequence ID" value="NZ_PQGG01000007.1"/>
</dbReference>
<keyword evidence="1" id="KW-1133">Transmembrane helix</keyword>
<feature type="transmembrane region" description="Helical" evidence="1">
    <location>
        <begin position="129"/>
        <end position="150"/>
    </location>
</feature>
<dbReference type="Proteomes" id="UP000237222">
    <property type="component" value="Unassembled WGS sequence"/>
</dbReference>
<comment type="caution">
    <text evidence="2">The sequence shown here is derived from an EMBL/GenBank/DDBJ whole genome shotgun (WGS) entry which is preliminary data.</text>
</comment>
<accession>A0A2S4HJG3</accession>
<name>A0A2S4HJG3_9GAMM</name>
<proteinExistence type="predicted"/>
<organism evidence="2 3">
    <name type="scientific">Zhongshania marina</name>
    <dbReference type="NCBI Taxonomy" id="2304603"/>
    <lineage>
        <taxon>Bacteria</taxon>
        <taxon>Pseudomonadati</taxon>
        <taxon>Pseudomonadota</taxon>
        <taxon>Gammaproteobacteria</taxon>
        <taxon>Cellvibrionales</taxon>
        <taxon>Spongiibacteraceae</taxon>
        <taxon>Zhongshania</taxon>
    </lineage>
</organism>
<keyword evidence="1" id="KW-0812">Transmembrane</keyword>
<reference evidence="2" key="1">
    <citation type="submission" date="2018-01" db="EMBL/GenBank/DDBJ databases">
        <authorList>
            <person name="Yu X.-D."/>
        </authorList>
    </citation>
    <scope>NUCLEOTIDE SEQUENCE</scope>
    <source>
        <strain evidence="2">ZX-21</strain>
    </source>
</reference>
<dbReference type="EMBL" id="PQGG01000007">
    <property type="protein sequence ID" value="POP54127.1"/>
    <property type="molecule type" value="Genomic_DNA"/>
</dbReference>
<sequence>MSRKLIVTIHLYLAAFFSPIVIIMALSGGLYLLDYEGEVVRGEVGHVADARLDADSQTLRSDVVAILTTLNIDARVEEVRVRGTNFYTRPSSRQNYTLRQTESGVDVEVANPNLQAMMMELHKGHGPKIYVLLETVFAVGLMLIMLSGMYLGWMSPAYKQKTILLSAAGLLVFAVAVLL</sequence>
<feature type="transmembrane region" description="Helical" evidence="1">
    <location>
        <begin position="12"/>
        <end position="33"/>
    </location>
</feature>
<feature type="transmembrane region" description="Helical" evidence="1">
    <location>
        <begin position="162"/>
        <end position="178"/>
    </location>
</feature>
<evidence type="ECO:0000313" key="2">
    <source>
        <dbReference type="EMBL" id="POP54127.1"/>
    </source>
</evidence>